<name>A0ABD3KTD8_EUCGL</name>
<keyword evidence="1" id="KW-0732">Signal</keyword>
<dbReference type="AlphaFoldDB" id="A0ABD3KTD8"/>
<feature type="signal peptide" evidence="1">
    <location>
        <begin position="1"/>
        <end position="28"/>
    </location>
</feature>
<dbReference type="Proteomes" id="UP001634007">
    <property type="component" value="Unassembled WGS sequence"/>
</dbReference>
<evidence type="ECO:0000313" key="3">
    <source>
        <dbReference type="Proteomes" id="UP001634007"/>
    </source>
</evidence>
<keyword evidence="3" id="KW-1185">Reference proteome</keyword>
<feature type="chain" id="PRO_5044877622" description="Pollen Ole e 1 allergen and extensin family protein" evidence="1">
    <location>
        <begin position="29"/>
        <end position="212"/>
    </location>
</feature>
<evidence type="ECO:0000256" key="1">
    <source>
        <dbReference type="SAM" id="SignalP"/>
    </source>
</evidence>
<organism evidence="2 3">
    <name type="scientific">Eucalyptus globulus</name>
    <name type="common">Tasmanian blue gum</name>
    <dbReference type="NCBI Taxonomy" id="34317"/>
    <lineage>
        <taxon>Eukaryota</taxon>
        <taxon>Viridiplantae</taxon>
        <taxon>Streptophyta</taxon>
        <taxon>Embryophyta</taxon>
        <taxon>Tracheophyta</taxon>
        <taxon>Spermatophyta</taxon>
        <taxon>Magnoliopsida</taxon>
        <taxon>eudicotyledons</taxon>
        <taxon>Gunneridae</taxon>
        <taxon>Pentapetalae</taxon>
        <taxon>rosids</taxon>
        <taxon>malvids</taxon>
        <taxon>Myrtales</taxon>
        <taxon>Myrtaceae</taxon>
        <taxon>Myrtoideae</taxon>
        <taxon>Eucalypteae</taxon>
        <taxon>Eucalyptus</taxon>
    </lineage>
</organism>
<dbReference type="EMBL" id="JBJKBG010000005">
    <property type="protein sequence ID" value="KAL3740946.1"/>
    <property type="molecule type" value="Genomic_DNA"/>
</dbReference>
<protein>
    <recommendedName>
        <fullName evidence="4">Pollen Ole e 1 allergen and extensin family protein</fullName>
    </recommendedName>
</protein>
<dbReference type="Pfam" id="PF01190">
    <property type="entry name" value="Pollen_Ole_e_1"/>
    <property type="match status" value="1"/>
</dbReference>
<evidence type="ECO:0008006" key="4">
    <source>
        <dbReference type="Google" id="ProtNLM"/>
    </source>
</evidence>
<dbReference type="PANTHER" id="PTHR47273:SF6">
    <property type="entry name" value="POLLEN OLE E 1 ALLERGEN AND EXTENSIN FAMILY PROTEIN"/>
    <property type="match status" value="1"/>
</dbReference>
<comment type="caution">
    <text evidence="2">The sequence shown here is derived from an EMBL/GenBank/DDBJ whole genome shotgun (WGS) entry which is preliminary data.</text>
</comment>
<reference evidence="2 3" key="1">
    <citation type="submission" date="2024-11" db="EMBL/GenBank/DDBJ databases">
        <title>Chromosome-level genome assembly of Eucalyptus globulus Labill. provides insights into its genome evolution.</title>
        <authorList>
            <person name="Li X."/>
        </authorList>
    </citation>
    <scope>NUCLEOTIDE SEQUENCE [LARGE SCALE GENOMIC DNA]</scope>
    <source>
        <strain evidence="2">CL2024</strain>
        <tissue evidence="2">Fresh tender leaves</tissue>
    </source>
</reference>
<evidence type="ECO:0000313" key="2">
    <source>
        <dbReference type="EMBL" id="KAL3740946.1"/>
    </source>
</evidence>
<accession>A0ABD3KTD8</accession>
<dbReference type="PANTHER" id="PTHR47273">
    <property type="entry name" value="EXPRESSED PROTEIN"/>
    <property type="match status" value="1"/>
</dbReference>
<proteinExistence type="predicted"/>
<gene>
    <name evidence="2" type="ORF">ACJRO7_022123</name>
</gene>
<sequence>MTSCFRGCRNLMTMLLFFINFFTVVVTAANSSAAPAVMEAVAGAEEDLQPELSVRRDEIVEMAGYGEEKLSTVLVTGSVLCEACLPGDPQLHAWPLSGASVAVNCHADDKESKSSRIHGLTDENGDFFIDLPSELHAVPNLNKRCSVNLVRMPRNSLCRPAHIRKHKRVRLSSVGNGIRTYEAGTIRLLHSATKPTEACMKTSSSPTESYLN</sequence>